<dbReference type="EMBL" id="ML145146">
    <property type="protein sequence ID" value="TBU56747.1"/>
    <property type="molecule type" value="Genomic_DNA"/>
</dbReference>
<accession>A0A4Q9PQV1</accession>
<feature type="domain" description="Fungal-type protein kinase" evidence="2">
    <location>
        <begin position="413"/>
        <end position="638"/>
    </location>
</feature>
<evidence type="ECO:0000259" key="2">
    <source>
        <dbReference type="Pfam" id="PF17667"/>
    </source>
</evidence>
<feature type="region of interest" description="Disordered" evidence="1">
    <location>
        <begin position="827"/>
        <end position="849"/>
    </location>
</feature>
<feature type="region of interest" description="Disordered" evidence="1">
    <location>
        <begin position="875"/>
        <end position="935"/>
    </location>
</feature>
<feature type="compositionally biased region" description="Acidic residues" evidence="1">
    <location>
        <begin position="161"/>
        <end position="191"/>
    </location>
</feature>
<name>A0A4Q9PQV1_9APHY</name>
<dbReference type="Pfam" id="PF17667">
    <property type="entry name" value="Pkinase_fungal"/>
    <property type="match status" value="2"/>
</dbReference>
<keyword evidence="4" id="KW-1185">Reference proteome</keyword>
<evidence type="ECO:0000256" key="1">
    <source>
        <dbReference type="SAM" id="MobiDB-lite"/>
    </source>
</evidence>
<dbReference type="InterPro" id="IPR011009">
    <property type="entry name" value="Kinase-like_dom_sf"/>
</dbReference>
<reference evidence="3 4" key="1">
    <citation type="submission" date="2019-01" db="EMBL/GenBank/DDBJ databases">
        <title>Draft genome sequences of three monokaryotic isolates of the white-rot basidiomycete fungus Dichomitus squalens.</title>
        <authorList>
            <consortium name="DOE Joint Genome Institute"/>
            <person name="Lopez S.C."/>
            <person name="Andreopoulos B."/>
            <person name="Pangilinan J."/>
            <person name="Lipzen A."/>
            <person name="Riley R."/>
            <person name="Ahrendt S."/>
            <person name="Ng V."/>
            <person name="Barry K."/>
            <person name="Daum C."/>
            <person name="Grigoriev I.V."/>
            <person name="Hilden K.S."/>
            <person name="Makela M.R."/>
            <person name="de Vries R.P."/>
        </authorList>
    </citation>
    <scope>NUCLEOTIDE SEQUENCE [LARGE SCALE GENOMIC DNA]</scope>
    <source>
        <strain evidence="3 4">CBS 464.89</strain>
    </source>
</reference>
<feature type="compositionally biased region" description="Low complexity" evidence="1">
    <location>
        <begin position="393"/>
        <end position="405"/>
    </location>
</feature>
<gene>
    <name evidence="3" type="ORF">BD310DRAFT_823067</name>
</gene>
<feature type="compositionally biased region" description="Acidic residues" evidence="1">
    <location>
        <begin position="895"/>
        <end position="906"/>
    </location>
</feature>
<feature type="compositionally biased region" description="Polar residues" evidence="1">
    <location>
        <begin position="926"/>
        <end position="935"/>
    </location>
</feature>
<feature type="compositionally biased region" description="Basic residues" evidence="1">
    <location>
        <begin position="912"/>
        <end position="921"/>
    </location>
</feature>
<dbReference type="PANTHER" id="PTHR38248">
    <property type="entry name" value="FUNK1 6"/>
    <property type="match status" value="1"/>
</dbReference>
<dbReference type="Gene3D" id="1.10.510.10">
    <property type="entry name" value="Transferase(Phosphotransferase) domain 1"/>
    <property type="match status" value="1"/>
</dbReference>
<organism evidence="3 4">
    <name type="scientific">Dichomitus squalens</name>
    <dbReference type="NCBI Taxonomy" id="114155"/>
    <lineage>
        <taxon>Eukaryota</taxon>
        <taxon>Fungi</taxon>
        <taxon>Dikarya</taxon>
        <taxon>Basidiomycota</taxon>
        <taxon>Agaricomycotina</taxon>
        <taxon>Agaricomycetes</taxon>
        <taxon>Polyporales</taxon>
        <taxon>Polyporaceae</taxon>
        <taxon>Dichomitus</taxon>
    </lineage>
</organism>
<evidence type="ECO:0000313" key="3">
    <source>
        <dbReference type="EMBL" id="TBU56747.1"/>
    </source>
</evidence>
<evidence type="ECO:0000313" key="4">
    <source>
        <dbReference type="Proteomes" id="UP000292082"/>
    </source>
</evidence>
<feature type="region of interest" description="Disordered" evidence="1">
    <location>
        <begin position="371"/>
        <end position="412"/>
    </location>
</feature>
<dbReference type="Proteomes" id="UP000292082">
    <property type="component" value="Unassembled WGS sequence"/>
</dbReference>
<feature type="region of interest" description="Disordered" evidence="1">
    <location>
        <begin position="151"/>
        <end position="227"/>
    </location>
</feature>
<sequence>MGTRFHLLSNELFSALVPGAPPTEVERRKFKSPRLRKDMLEKKIYPQLGKVIQSVLDAAECKDLKFLDTANHKAKDGNSGSKDTFNDAGIYLNTPLAQEATTFTTEHWKKSKMSEKELETRQLGLRSWHWMDVPIEVKGKEEGSAFYFRSKPKGVWPEGEMHEEADDGEDVEEGSEVEDEDADESGEEEADEQHGAQYGIDKREEQEDSQAKSTDAPEPETVKKHVPPFIKLSDKGEKALGQFIEYILNVFKYQHRTFCHAVYVCYDMARLLFFDRSGAYVSEPFSWRKPTSLLHEFVWKLAKLAKAGLKESMGRDTTAKLMDEETRRRFLDEATNAELPSHVRKGLEKAAEGNCPLYELEIEYTPPSLEEWFPGEPLPDDPHPSPSAPPAPSSSTSSASPSSSKSKADPPVRKFIVGRPHFSADALVGRCTKGFMAFDVTNRKKWVPCFVKDSWRPYVPGRTRPEHLVYERLQRKGVKPEDGIATLICGGDVGGSNAQCTEVQKDLPSKNRPVPRRHYRIAIAEICLPVSEFESFGELAGFVADALTAHCKAWDLAGVIHRDISVGNIMIRVEENGERFGILIDWDLSRLQCELGQGAVEPDRTGTWQFRSAMSLKYPRKPYRRSDDIESFIHCYIYLVLRYHPTNIGLREKIETLFEGCFIVGGVQIGGDAKHAMLRSGSVGFQLTANPHLQALLDEIVLCCKRAYDVIDDHEMDRLYGPIDVVAQSQPPAQPHAPTKVAHAPRRRRFGFASDQLQLAVNRLAARVNMGSSRPPDSRAEPFEMGSFLSDPNELIQLLYAHSETSIDFADKAPDQFSIRQHQDVYRAPDPPALRGIGKMSTGGTALSDRTSQDIRIALSHEKVTTARRLDIVGIPSSSSSSKKRAHVEALTDNLADDEEDDDEEGGSSAVRRSKRIKAAKGKAPSVQSGTAKRR</sequence>
<dbReference type="AlphaFoldDB" id="A0A4Q9PQV1"/>
<dbReference type="InterPro" id="IPR040976">
    <property type="entry name" value="Pkinase_fungal"/>
</dbReference>
<protein>
    <recommendedName>
        <fullName evidence="2">Fungal-type protein kinase domain-containing protein</fullName>
    </recommendedName>
</protein>
<feature type="domain" description="Fungal-type protein kinase" evidence="2">
    <location>
        <begin position="233"/>
        <end position="331"/>
    </location>
</feature>
<dbReference type="PANTHER" id="PTHR38248:SF2">
    <property type="entry name" value="FUNK1 11"/>
    <property type="match status" value="1"/>
</dbReference>
<dbReference type="SUPFAM" id="SSF56112">
    <property type="entry name" value="Protein kinase-like (PK-like)"/>
    <property type="match status" value="1"/>
</dbReference>
<proteinExistence type="predicted"/>